<sequence>MPLDPMPESSAVLEVVLEDAPTCVCGHVRDAHEHYRPGTDCALCDCPRFRKKR</sequence>
<dbReference type="Proteomes" id="UP000746584">
    <property type="component" value="Unassembled WGS sequence"/>
</dbReference>
<protein>
    <submittedName>
        <fullName evidence="1">Uncharacterized protein</fullName>
    </submittedName>
</protein>
<evidence type="ECO:0000313" key="4">
    <source>
        <dbReference type="Proteomes" id="UP000746584"/>
    </source>
</evidence>
<dbReference type="RefSeq" id="WP_022903341.1">
    <property type="nucleotide sequence ID" value="NZ_BMOI01000001.1"/>
</dbReference>
<evidence type="ECO:0000313" key="1">
    <source>
        <dbReference type="EMBL" id="GGK86271.1"/>
    </source>
</evidence>
<evidence type="ECO:0000313" key="3">
    <source>
        <dbReference type="Proteomes" id="UP000648535"/>
    </source>
</evidence>
<reference evidence="1" key="1">
    <citation type="journal article" date="2014" name="Int. J. Syst. Evol. Microbiol.">
        <title>Complete genome sequence of Corynebacterium casei LMG S-19264T (=DSM 44701T), isolated from a smear-ripened cheese.</title>
        <authorList>
            <consortium name="US DOE Joint Genome Institute (JGI-PGF)"/>
            <person name="Walter F."/>
            <person name="Albersmeier A."/>
            <person name="Kalinowski J."/>
            <person name="Ruckert C."/>
        </authorList>
    </citation>
    <scope>NUCLEOTIDE SEQUENCE</scope>
    <source>
        <strain evidence="1">JCM 1480</strain>
    </source>
</reference>
<evidence type="ECO:0000313" key="2">
    <source>
        <dbReference type="EMBL" id="MBM7801988.1"/>
    </source>
</evidence>
<dbReference type="EMBL" id="BMOI01000001">
    <property type="protein sequence ID" value="GGK86271.1"/>
    <property type="molecule type" value="Genomic_DNA"/>
</dbReference>
<comment type="caution">
    <text evidence="1">The sequence shown here is derived from an EMBL/GenBank/DDBJ whole genome shotgun (WGS) entry which is preliminary data.</text>
</comment>
<name>A0A8H9G7Q7_9MICO</name>
<dbReference type="Proteomes" id="UP000648535">
    <property type="component" value="Unassembled WGS sequence"/>
</dbReference>
<reference evidence="1" key="2">
    <citation type="submission" date="2020-09" db="EMBL/GenBank/DDBJ databases">
        <authorList>
            <person name="Sun Q."/>
            <person name="Ohkuma M."/>
        </authorList>
    </citation>
    <scope>NUCLEOTIDE SEQUENCE</scope>
    <source>
        <strain evidence="1">JCM 1480</strain>
    </source>
</reference>
<accession>A0A8H9G7Q7</accession>
<dbReference type="AlphaFoldDB" id="A0A8H9G7Q7"/>
<keyword evidence="4" id="KW-1185">Reference proteome</keyword>
<proteinExistence type="predicted"/>
<reference evidence="2 4" key="3">
    <citation type="submission" date="2021-01" db="EMBL/GenBank/DDBJ databases">
        <title>Sequencing the genomes of 1000 actinobacteria strains.</title>
        <authorList>
            <person name="Klenk H.-P."/>
        </authorList>
    </citation>
    <scope>NUCLEOTIDE SEQUENCE [LARGE SCALE GENOMIC DNA]</scope>
    <source>
        <strain evidence="2 4">DSM 20542</strain>
    </source>
</reference>
<organism evidence="1 3">
    <name type="scientific">Curtobacterium luteum</name>
    <dbReference type="NCBI Taxonomy" id="33881"/>
    <lineage>
        <taxon>Bacteria</taxon>
        <taxon>Bacillati</taxon>
        <taxon>Actinomycetota</taxon>
        <taxon>Actinomycetes</taxon>
        <taxon>Micrococcales</taxon>
        <taxon>Microbacteriaceae</taxon>
        <taxon>Curtobacterium</taxon>
    </lineage>
</organism>
<gene>
    <name evidence="1" type="ORF">GCM10009769_00140</name>
    <name evidence="2" type="ORF">JOE58_001239</name>
</gene>
<dbReference type="EMBL" id="JAFBCG010000001">
    <property type="protein sequence ID" value="MBM7801988.1"/>
    <property type="molecule type" value="Genomic_DNA"/>
</dbReference>